<comment type="caution">
    <text evidence="7">The sequence shown here is derived from an EMBL/GenBank/DDBJ whole genome shotgun (WGS) entry which is preliminary data.</text>
</comment>
<feature type="compositionally biased region" description="Basic and acidic residues" evidence="5">
    <location>
        <begin position="321"/>
        <end position="330"/>
    </location>
</feature>
<dbReference type="FunFam" id="1.10.10.10:FF:000001">
    <property type="entry name" value="LysR family transcriptional regulator"/>
    <property type="match status" value="1"/>
</dbReference>
<keyword evidence="2" id="KW-0805">Transcription regulation</keyword>
<gene>
    <name evidence="7" type="ORF">H4W31_005848</name>
</gene>
<evidence type="ECO:0000256" key="2">
    <source>
        <dbReference type="ARBA" id="ARBA00023015"/>
    </source>
</evidence>
<dbReference type="GO" id="GO:0003677">
    <property type="term" value="F:DNA binding"/>
    <property type="evidence" value="ECO:0007669"/>
    <property type="project" value="UniProtKB-KW"/>
</dbReference>
<keyword evidence="4" id="KW-0804">Transcription</keyword>
<sequence length="330" mass="34345">MDLDVRRLRVLHEVALRGGVTAAAAALHVTPSAVSQQLGQLAKEAGYPLVERSGRGVVLTAAGQILATHAERILGAVEQAVTGLAVAHRQVAGTVRIGAFPSAAGALVVPAAARAMAAHPGLDVRVVEAEDEQSRLDLRSATLDIVVLQEYDHVPGTVTAELDRHPITTDPMHLITPVGWGRHSGRLADLADVPWVTSAVHTPCGRSTLRACHLAGFEPDIRHRAIDFALTLDMVAAGLGAALVPGMALRNVPPGVHIEPLVRPVTGRRIFAVTRPRGAGPVHPAVAAVLTALAEVRPPAEAPARVGGGLLGHEAGQAPADDQRRDAFAV</sequence>
<evidence type="ECO:0000256" key="5">
    <source>
        <dbReference type="SAM" id="MobiDB-lite"/>
    </source>
</evidence>
<feature type="domain" description="HTH lysR-type" evidence="6">
    <location>
        <begin position="1"/>
        <end position="60"/>
    </location>
</feature>
<accession>A0A927MFJ0</accession>
<evidence type="ECO:0000313" key="8">
    <source>
        <dbReference type="Proteomes" id="UP000649753"/>
    </source>
</evidence>
<keyword evidence="3 7" id="KW-0238">DNA-binding</keyword>
<evidence type="ECO:0000256" key="4">
    <source>
        <dbReference type="ARBA" id="ARBA00023163"/>
    </source>
</evidence>
<evidence type="ECO:0000256" key="1">
    <source>
        <dbReference type="ARBA" id="ARBA00009437"/>
    </source>
</evidence>
<organism evidence="7 8">
    <name type="scientific">Plantactinospora soyae</name>
    <dbReference type="NCBI Taxonomy" id="1544732"/>
    <lineage>
        <taxon>Bacteria</taxon>
        <taxon>Bacillati</taxon>
        <taxon>Actinomycetota</taxon>
        <taxon>Actinomycetes</taxon>
        <taxon>Micromonosporales</taxon>
        <taxon>Micromonosporaceae</taxon>
        <taxon>Plantactinospora</taxon>
    </lineage>
</organism>
<dbReference type="PROSITE" id="PS50931">
    <property type="entry name" value="HTH_LYSR"/>
    <property type="match status" value="1"/>
</dbReference>
<evidence type="ECO:0000256" key="3">
    <source>
        <dbReference type="ARBA" id="ARBA00023125"/>
    </source>
</evidence>
<dbReference type="EMBL" id="JADBEB010000001">
    <property type="protein sequence ID" value="MBE1490210.1"/>
    <property type="molecule type" value="Genomic_DNA"/>
</dbReference>
<dbReference type="SUPFAM" id="SSF46785">
    <property type="entry name" value="Winged helix' DNA-binding domain"/>
    <property type="match status" value="1"/>
</dbReference>
<dbReference type="InterPro" id="IPR000847">
    <property type="entry name" value="LysR_HTH_N"/>
</dbReference>
<dbReference type="Gene3D" id="3.40.190.10">
    <property type="entry name" value="Periplasmic binding protein-like II"/>
    <property type="match status" value="2"/>
</dbReference>
<dbReference type="Pfam" id="PF03466">
    <property type="entry name" value="LysR_substrate"/>
    <property type="match status" value="1"/>
</dbReference>
<proteinExistence type="inferred from homology"/>
<name>A0A927MFJ0_9ACTN</name>
<dbReference type="PANTHER" id="PTHR30346">
    <property type="entry name" value="TRANSCRIPTIONAL DUAL REGULATOR HCAR-RELATED"/>
    <property type="match status" value="1"/>
</dbReference>
<dbReference type="PANTHER" id="PTHR30346:SF29">
    <property type="entry name" value="LYSR SUBSTRATE-BINDING"/>
    <property type="match status" value="1"/>
</dbReference>
<dbReference type="AlphaFoldDB" id="A0A927MFJ0"/>
<reference evidence="7" key="1">
    <citation type="submission" date="2020-10" db="EMBL/GenBank/DDBJ databases">
        <title>Sequencing the genomes of 1000 actinobacteria strains.</title>
        <authorList>
            <person name="Klenk H.-P."/>
        </authorList>
    </citation>
    <scope>NUCLEOTIDE SEQUENCE</scope>
    <source>
        <strain evidence="7">DSM 46832</strain>
    </source>
</reference>
<dbReference type="Proteomes" id="UP000649753">
    <property type="component" value="Unassembled WGS sequence"/>
</dbReference>
<dbReference type="RefSeq" id="WP_192769541.1">
    <property type="nucleotide sequence ID" value="NZ_JADBEB010000001.1"/>
</dbReference>
<feature type="region of interest" description="Disordered" evidence="5">
    <location>
        <begin position="307"/>
        <end position="330"/>
    </location>
</feature>
<dbReference type="GO" id="GO:0003700">
    <property type="term" value="F:DNA-binding transcription factor activity"/>
    <property type="evidence" value="ECO:0007669"/>
    <property type="project" value="InterPro"/>
</dbReference>
<dbReference type="SUPFAM" id="SSF53850">
    <property type="entry name" value="Periplasmic binding protein-like II"/>
    <property type="match status" value="1"/>
</dbReference>
<dbReference type="Pfam" id="PF00126">
    <property type="entry name" value="HTH_1"/>
    <property type="match status" value="1"/>
</dbReference>
<dbReference type="InterPro" id="IPR036388">
    <property type="entry name" value="WH-like_DNA-bd_sf"/>
</dbReference>
<evidence type="ECO:0000313" key="7">
    <source>
        <dbReference type="EMBL" id="MBE1490210.1"/>
    </source>
</evidence>
<keyword evidence="8" id="KW-1185">Reference proteome</keyword>
<dbReference type="GO" id="GO:0032993">
    <property type="term" value="C:protein-DNA complex"/>
    <property type="evidence" value="ECO:0007669"/>
    <property type="project" value="TreeGrafter"/>
</dbReference>
<protein>
    <submittedName>
        <fullName evidence="7">DNA-binding transcriptional LysR family regulator</fullName>
    </submittedName>
</protein>
<dbReference type="InterPro" id="IPR036390">
    <property type="entry name" value="WH_DNA-bd_sf"/>
</dbReference>
<evidence type="ECO:0000259" key="6">
    <source>
        <dbReference type="PROSITE" id="PS50931"/>
    </source>
</evidence>
<dbReference type="InterPro" id="IPR005119">
    <property type="entry name" value="LysR_subst-bd"/>
</dbReference>
<comment type="similarity">
    <text evidence="1">Belongs to the LysR transcriptional regulatory family.</text>
</comment>
<dbReference type="Gene3D" id="1.10.10.10">
    <property type="entry name" value="Winged helix-like DNA-binding domain superfamily/Winged helix DNA-binding domain"/>
    <property type="match status" value="1"/>
</dbReference>